<evidence type="ECO:0000256" key="6">
    <source>
        <dbReference type="ARBA" id="ARBA00023136"/>
    </source>
</evidence>
<dbReference type="OrthoDB" id="9771205at2"/>
<evidence type="ECO:0000256" key="3">
    <source>
        <dbReference type="ARBA" id="ARBA00022448"/>
    </source>
</evidence>
<evidence type="ECO:0000313" key="9">
    <source>
        <dbReference type="EMBL" id="GEO09646.1"/>
    </source>
</evidence>
<dbReference type="GO" id="GO:0015562">
    <property type="term" value="F:efflux transmembrane transporter activity"/>
    <property type="evidence" value="ECO:0007669"/>
    <property type="project" value="InterPro"/>
</dbReference>
<keyword evidence="7" id="KW-0998">Cell outer membrane</keyword>
<dbReference type="Pfam" id="PF02321">
    <property type="entry name" value="OEP"/>
    <property type="match status" value="2"/>
</dbReference>
<comment type="caution">
    <text evidence="9">The sequence shown here is derived from an EMBL/GenBank/DDBJ whole genome shotgun (WGS) entry which is preliminary data.</text>
</comment>
<reference evidence="9 10" key="1">
    <citation type="submission" date="2019-07" db="EMBL/GenBank/DDBJ databases">
        <title>Whole genome shotgun sequence of Segetibacter aerophilus NBRC 106135.</title>
        <authorList>
            <person name="Hosoyama A."/>
            <person name="Uohara A."/>
            <person name="Ohji S."/>
            <person name="Ichikawa N."/>
        </authorList>
    </citation>
    <scope>NUCLEOTIDE SEQUENCE [LARGE SCALE GENOMIC DNA]</scope>
    <source>
        <strain evidence="9 10">NBRC 106135</strain>
    </source>
</reference>
<dbReference type="GO" id="GO:0015288">
    <property type="term" value="F:porin activity"/>
    <property type="evidence" value="ECO:0007669"/>
    <property type="project" value="TreeGrafter"/>
</dbReference>
<dbReference type="PANTHER" id="PTHR30026:SF20">
    <property type="entry name" value="OUTER MEMBRANE PROTEIN TOLC"/>
    <property type="match status" value="1"/>
</dbReference>
<accession>A0A512BCE9</accession>
<dbReference type="EMBL" id="BJYT01000007">
    <property type="protein sequence ID" value="GEO09646.1"/>
    <property type="molecule type" value="Genomic_DNA"/>
</dbReference>
<comment type="similarity">
    <text evidence="2">Belongs to the outer membrane factor (OMF) (TC 1.B.17) family.</text>
</comment>
<dbReference type="InterPro" id="IPR003423">
    <property type="entry name" value="OMP_efflux"/>
</dbReference>
<keyword evidence="5" id="KW-0812">Transmembrane</keyword>
<keyword evidence="4" id="KW-1134">Transmembrane beta strand</keyword>
<gene>
    <name evidence="9" type="ORF">SAE01_21420</name>
</gene>
<evidence type="ECO:0000256" key="1">
    <source>
        <dbReference type="ARBA" id="ARBA00004442"/>
    </source>
</evidence>
<dbReference type="Gene3D" id="1.20.1600.10">
    <property type="entry name" value="Outer membrane efflux proteins (OEP)"/>
    <property type="match status" value="1"/>
</dbReference>
<keyword evidence="10" id="KW-1185">Reference proteome</keyword>
<dbReference type="GO" id="GO:0009279">
    <property type="term" value="C:cell outer membrane"/>
    <property type="evidence" value="ECO:0007669"/>
    <property type="project" value="UniProtKB-SubCell"/>
</dbReference>
<evidence type="ECO:0000256" key="5">
    <source>
        <dbReference type="ARBA" id="ARBA00022692"/>
    </source>
</evidence>
<name>A0A512BCE9_9BACT</name>
<feature type="signal peptide" evidence="8">
    <location>
        <begin position="1"/>
        <end position="19"/>
    </location>
</feature>
<dbReference type="PANTHER" id="PTHR30026">
    <property type="entry name" value="OUTER MEMBRANE PROTEIN TOLC"/>
    <property type="match status" value="1"/>
</dbReference>
<evidence type="ECO:0000313" key="10">
    <source>
        <dbReference type="Proteomes" id="UP000321513"/>
    </source>
</evidence>
<organism evidence="9 10">
    <name type="scientific">Segetibacter aerophilus</name>
    <dbReference type="NCBI Taxonomy" id="670293"/>
    <lineage>
        <taxon>Bacteria</taxon>
        <taxon>Pseudomonadati</taxon>
        <taxon>Bacteroidota</taxon>
        <taxon>Chitinophagia</taxon>
        <taxon>Chitinophagales</taxon>
        <taxon>Chitinophagaceae</taxon>
        <taxon>Segetibacter</taxon>
    </lineage>
</organism>
<dbReference type="AlphaFoldDB" id="A0A512BCE9"/>
<dbReference type="Proteomes" id="UP000321513">
    <property type="component" value="Unassembled WGS sequence"/>
</dbReference>
<evidence type="ECO:0000256" key="8">
    <source>
        <dbReference type="SAM" id="SignalP"/>
    </source>
</evidence>
<dbReference type="RefSeq" id="WP_147203765.1">
    <property type="nucleotide sequence ID" value="NZ_BJYT01000007.1"/>
</dbReference>
<dbReference type="GO" id="GO:1990281">
    <property type="term" value="C:efflux pump complex"/>
    <property type="evidence" value="ECO:0007669"/>
    <property type="project" value="TreeGrafter"/>
</dbReference>
<comment type="subcellular location">
    <subcellularLocation>
        <location evidence="1">Cell outer membrane</location>
    </subcellularLocation>
</comment>
<dbReference type="SUPFAM" id="SSF56954">
    <property type="entry name" value="Outer membrane efflux proteins (OEP)"/>
    <property type="match status" value="1"/>
</dbReference>
<feature type="chain" id="PRO_5022015974" evidence="8">
    <location>
        <begin position="20"/>
        <end position="431"/>
    </location>
</feature>
<proteinExistence type="inferred from homology"/>
<sequence>MKKTLLSAFLLFAIIRIDAQVLTLQEAINIALKNSLDIEIARNNVTANEINNHISVAGGLPNVDASITNNQSLTNLTQNLSNGTTTKRNGNLNNSLNGGIGGSLLLYNGLRVHATKKRLEALQLQSEQLVTTQIQNIVANVMLKYYDIVRQNSYIETLKQSIEATLQRKKIIDVRQSVGLANNADTYQAQLDLTASQQELQSQELVIMQAKSDLMNLMTQRPDSAFAIRDTIIVDSTVNFNLVRENLQRNPEVLSAEQEIRINELIAREVGAQRYPSVSLNTGFNYARTQSSAGFTLLNQNLGPYIGFTVGVPIFNGGLTKRQVRVADISTKNAGVSREILLNTLETSAVKSWQAYQNTLQRLQLEKENNRIAAALLQLTLQRYELSAATIIEVREAQRSFVEAGYRLTNLSYSAKVAEIELKRLASQLGI</sequence>
<keyword evidence="3" id="KW-0813">Transport</keyword>
<protein>
    <submittedName>
        <fullName evidence="9">Membrane protein</fullName>
    </submittedName>
</protein>
<keyword evidence="6" id="KW-0472">Membrane</keyword>
<evidence type="ECO:0000256" key="7">
    <source>
        <dbReference type="ARBA" id="ARBA00023237"/>
    </source>
</evidence>
<keyword evidence="8" id="KW-0732">Signal</keyword>
<evidence type="ECO:0000256" key="4">
    <source>
        <dbReference type="ARBA" id="ARBA00022452"/>
    </source>
</evidence>
<dbReference type="InterPro" id="IPR051906">
    <property type="entry name" value="TolC-like"/>
</dbReference>
<evidence type="ECO:0000256" key="2">
    <source>
        <dbReference type="ARBA" id="ARBA00007613"/>
    </source>
</evidence>